<feature type="compositionally biased region" description="Low complexity" evidence="1">
    <location>
        <begin position="82"/>
        <end position="115"/>
    </location>
</feature>
<keyword evidence="4" id="KW-0176">Collagen</keyword>
<feature type="region of interest" description="Disordered" evidence="1">
    <location>
        <begin position="29"/>
        <end position="61"/>
    </location>
</feature>
<dbReference type="GO" id="GO:0005581">
    <property type="term" value="C:collagen trimer"/>
    <property type="evidence" value="ECO:0007669"/>
    <property type="project" value="UniProtKB-KW"/>
</dbReference>
<feature type="compositionally biased region" description="Gly residues" evidence="1">
    <location>
        <begin position="160"/>
        <end position="191"/>
    </location>
</feature>
<evidence type="ECO:0000313" key="3">
    <source>
        <dbReference type="Proteomes" id="UP000694866"/>
    </source>
</evidence>
<feature type="compositionally biased region" description="Low complexity" evidence="1">
    <location>
        <begin position="34"/>
        <end position="47"/>
    </location>
</feature>
<feature type="compositionally biased region" description="Polar residues" evidence="1">
    <location>
        <begin position="310"/>
        <end position="319"/>
    </location>
</feature>
<dbReference type="GeneID" id="105270036"/>
<feature type="compositionally biased region" description="Gly residues" evidence="1">
    <location>
        <begin position="215"/>
        <end position="224"/>
    </location>
</feature>
<gene>
    <name evidence="4" type="primary">LOC105270036</name>
</gene>
<feature type="region of interest" description="Disordered" evidence="1">
    <location>
        <begin position="678"/>
        <end position="698"/>
    </location>
</feature>
<dbReference type="PROSITE" id="PS51257">
    <property type="entry name" value="PROKAR_LIPOPROTEIN"/>
    <property type="match status" value="1"/>
</dbReference>
<accession>A0A9R1U4S0</accession>
<feature type="signal peptide" evidence="2">
    <location>
        <begin position="1"/>
        <end position="18"/>
    </location>
</feature>
<reference evidence="4" key="1">
    <citation type="submission" date="2025-08" db="UniProtKB">
        <authorList>
            <consortium name="RefSeq"/>
        </authorList>
    </citation>
    <scope>IDENTIFICATION</scope>
    <source>
        <strain evidence="4">USDA-PBARC FA_bdor</strain>
        <tissue evidence="4">Whole organism</tissue>
    </source>
</reference>
<evidence type="ECO:0000256" key="1">
    <source>
        <dbReference type="SAM" id="MobiDB-lite"/>
    </source>
</evidence>
<feature type="region of interest" description="Disordered" evidence="1">
    <location>
        <begin position="741"/>
        <end position="836"/>
    </location>
</feature>
<feature type="compositionally biased region" description="Polar residues" evidence="1">
    <location>
        <begin position="356"/>
        <end position="394"/>
    </location>
</feature>
<organism evidence="3 4">
    <name type="scientific">Fopius arisanus</name>
    <dbReference type="NCBI Taxonomy" id="64838"/>
    <lineage>
        <taxon>Eukaryota</taxon>
        <taxon>Metazoa</taxon>
        <taxon>Ecdysozoa</taxon>
        <taxon>Arthropoda</taxon>
        <taxon>Hexapoda</taxon>
        <taxon>Insecta</taxon>
        <taxon>Pterygota</taxon>
        <taxon>Neoptera</taxon>
        <taxon>Endopterygota</taxon>
        <taxon>Hymenoptera</taxon>
        <taxon>Apocrita</taxon>
        <taxon>Ichneumonoidea</taxon>
        <taxon>Braconidae</taxon>
        <taxon>Opiinae</taxon>
        <taxon>Fopius</taxon>
    </lineage>
</organism>
<proteinExistence type="predicted"/>
<name>A0A9R1U4S0_9HYME</name>
<feature type="compositionally biased region" description="Low complexity" evidence="1">
    <location>
        <begin position="121"/>
        <end position="131"/>
    </location>
</feature>
<evidence type="ECO:0000256" key="2">
    <source>
        <dbReference type="SAM" id="SignalP"/>
    </source>
</evidence>
<keyword evidence="2" id="KW-0732">Signal</keyword>
<protein>
    <submittedName>
        <fullName evidence="4">Collagen alpha-1(IV) chain isoform X3</fullName>
    </submittedName>
</protein>
<keyword evidence="3" id="KW-1185">Reference proteome</keyword>
<dbReference type="AlphaFoldDB" id="A0A9R1U4S0"/>
<feature type="region of interest" description="Disordered" evidence="1">
    <location>
        <begin position="243"/>
        <end position="397"/>
    </location>
</feature>
<feature type="chain" id="PRO_5040179892" evidence="2">
    <location>
        <begin position="19"/>
        <end position="836"/>
    </location>
</feature>
<evidence type="ECO:0000313" key="4">
    <source>
        <dbReference type="RefSeq" id="XP_011309011.1"/>
    </source>
</evidence>
<dbReference type="Proteomes" id="UP000694866">
    <property type="component" value="Unplaced"/>
</dbReference>
<feature type="compositionally biased region" description="Basic and acidic residues" evidence="1">
    <location>
        <begin position="685"/>
        <end position="697"/>
    </location>
</feature>
<dbReference type="RefSeq" id="XP_011309011.1">
    <property type="nucleotide sequence ID" value="XM_011310709.1"/>
</dbReference>
<feature type="compositionally biased region" description="Polar residues" evidence="1">
    <location>
        <begin position="132"/>
        <end position="144"/>
    </location>
</feature>
<sequence>MRLRPQLLVLFTVGCALAAPRASKLKSTVKHVEPSPSAAVKAPVPAVDAEKSDVKKGNRAKKQTTTFCVEVKPGQNVKTDCPPGNQSPSGSPGSSGSPGISGFPGISGSSGSPGSPGSPGLPGLSFNSGSGTFTIFSPGLSGSTGQPGVGQPGVAQPGVGQPGGGQPGIGQPGIGQPGIGQPGSGQPGIGSPGSPELVYNPASGTFTIAPPNGSGSIGQPGIGSPGSPELVYDPASGTFIIVPPHLSGSIGQPGVGQPGVGQPGTGQPGTGQPGTGQPGVGQPGTGQPVSGQPGSGQPGVIYYPKVIQSPEDQQPSSAPGGSPGINYIPDPSRPQDHSGNPGGVIYPGFPGIPGVQWTQGTPGVQWSKGTPGVQWNQGTPGVQWNQGTPGSPATASGCPPCPPCPLCSGNSLEYPPLLTIYRQAIDRQRAMINSALNSRMSMTAGLTPKNSGVTWNSTSGIDIKGPGGASNSAGGIELKITSGVDSKNPGVNTSDKGITATAGVNSGTPGVTITSGNGITPTAGVNIGIPGVAITSGHGLTPTAGVNIGTPGLTITSGHGLTPTAGVNIGTPGVSITSGNGMTATAGLNLGTPGVVMSTTTGVNPGSSRVFMTPTNELDPRNSGVFMSPMARVHIRSPGVGMTGMDPRGSGIVMNSVGGPVDPNQPYTIKYTTQVLSSSGQPMSHESHVVSETDGKNSSKSLIIPQVQERCQEHQSQPMVYPPQAHTYKFGVDGRAKQWVRSTDQNEESGDADVAHQDTEGGINEGSGNPAPSPMRTAGAGRPLRDENDESTVQMSIIGPGGRSLPHQPKGEAQQAVDKREELAKRQANPSANNIK</sequence>
<feature type="region of interest" description="Disordered" evidence="1">
    <location>
        <begin position="74"/>
        <end position="230"/>
    </location>
</feature>
<feature type="compositionally biased region" description="Gly residues" evidence="1">
    <location>
        <begin position="251"/>
        <end position="284"/>
    </location>
</feature>